<sequence>MVPDILEFSNSADLILEFTQGVTKRRGFVSSAFLANASEPWRQALDRDSALRNLPTELVSGKIFRILSIPSDYDAESIITIMQILHHRARKVPRTITFQQLVNIAVICDKYSLAESTLPWPEFWIDELANEKKNEGDERWLYISHVFPEIEAAETEAAGISWKLVRECCGWTSKESTHFIRYIERPNQIILDPKDRSVVRADLMPKSVLATSRRHMD</sequence>
<evidence type="ECO:0000313" key="1">
    <source>
        <dbReference type="EMBL" id="KAK6530423.1"/>
    </source>
</evidence>
<dbReference type="AlphaFoldDB" id="A0AAV9WZ94"/>
<protein>
    <submittedName>
        <fullName evidence="1">Uncharacterized protein</fullName>
    </submittedName>
</protein>
<evidence type="ECO:0000313" key="2">
    <source>
        <dbReference type="Proteomes" id="UP001365542"/>
    </source>
</evidence>
<keyword evidence="2" id="KW-1185">Reference proteome</keyword>
<reference evidence="1 2" key="1">
    <citation type="submission" date="2019-10" db="EMBL/GenBank/DDBJ databases">
        <authorList>
            <person name="Palmer J.M."/>
        </authorList>
    </citation>
    <scope>NUCLEOTIDE SEQUENCE [LARGE SCALE GENOMIC DNA]</scope>
    <source>
        <strain evidence="1 2">TWF694</strain>
    </source>
</reference>
<dbReference type="Proteomes" id="UP001365542">
    <property type="component" value="Unassembled WGS sequence"/>
</dbReference>
<comment type="caution">
    <text evidence="1">The sequence shown here is derived from an EMBL/GenBank/DDBJ whole genome shotgun (WGS) entry which is preliminary data.</text>
</comment>
<accession>A0AAV9WZ94</accession>
<gene>
    <name evidence="1" type="ORF">TWF694_003775</name>
</gene>
<name>A0AAV9WZ94_9PEZI</name>
<proteinExistence type="predicted"/>
<organism evidence="1 2">
    <name type="scientific">Orbilia ellipsospora</name>
    <dbReference type="NCBI Taxonomy" id="2528407"/>
    <lineage>
        <taxon>Eukaryota</taxon>
        <taxon>Fungi</taxon>
        <taxon>Dikarya</taxon>
        <taxon>Ascomycota</taxon>
        <taxon>Pezizomycotina</taxon>
        <taxon>Orbiliomycetes</taxon>
        <taxon>Orbiliales</taxon>
        <taxon>Orbiliaceae</taxon>
        <taxon>Orbilia</taxon>
    </lineage>
</organism>
<dbReference type="EMBL" id="JAVHJO010000013">
    <property type="protein sequence ID" value="KAK6530423.1"/>
    <property type="molecule type" value="Genomic_DNA"/>
</dbReference>